<evidence type="ECO:0000256" key="1">
    <source>
        <dbReference type="ARBA" id="ARBA00010716"/>
    </source>
</evidence>
<dbReference type="InterPro" id="IPR006680">
    <property type="entry name" value="Amidohydro-rel"/>
</dbReference>
<evidence type="ECO:0000259" key="6">
    <source>
        <dbReference type="Pfam" id="PF01979"/>
    </source>
</evidence>
<evidence type="ECO:0000313" key="7">
    <source>
        <dbReference type="EMBL" id="MDQ0534751.1"/>
    </source>
</evidence>
<evidence type="ECO:0000256" key="4">
    <source>
        <dbReference type="ARBA" id="ARBA00023277"/>
    </source>
</evidence>
<dbReference type="EMBL" id="JAUSVU010000013">
    <property type="protein sequence ID" value="MDQ0534751.1"/>
    <property type="molecule type" value="Genomic_DNA"/>
</dbReference>
<organism evidence="7 8">
    <name type="scientific">Azospirillum picis</name>
    <dbReference type="NCBI Taxonomy" id="488438"/>
    <lineage>
        <taxon>Bacteria</taxon>
        <taxon>Pseudomonadati</taxon>
        <taxon>Pseudomonadota</taxon>
        <taxon>Alphaproteobacteria</taxon>
        <taxon>Rhodospirillales</taxon>
        <taxon>Azospirillaceae</taxon>
        <taxon>Azospirillum</taxon>
    </lineage>
</organism>
<dbReference type="PANTHER" id="PTHR11113:SF14">
    <property type="entry name" value="N-ACETYLGLUCOSAMINE-6-PHOSPHATE DEACETYLASE"/>
    <property type="match status" value="1"/>
</dbReference>
<reference evidence="7 8" key="1">
    <citation type="submission" date="2023-07" db="EMBL/GenBank/DDBJ databases">
        <title>Genomic Encyclopedia of Type Strains, Phase IV (KMG-IV): sequencing the most valuable type-strain genomes for metagenomic binning, comparative biology and taxonomic classification.</title>
        <authorList>
            <person name="Goeker M."/>
        </authorList>
    </citation>
    <scope>NUCLEOTIDE SEQUENCE [LARGE SCALE GENOMIC DNA]</scope>
    <source>
        <strain evidence="7 8">DSM 19922</strain>
    </source>
</reference>
<dbReference type="CDD" id="cd00854">
    <property type="entry name" value="NagA"/>
    <property type="match status" value="1"/>
</dbReference>
<proteinExistence type="inferred from homology"/>
<dbReference type="SUPFAM" id="SSF51556">
    <property type="entry name" value="Metallo-dependent hydrolases"/>
    <property type="match status" value="1"/>
</dbReference>
<dbReference type="Pfam" id="PF22643">
    <property type="entry name" value="NagA_N"/>
    <property type="match status" value="1"/>
</dbReference>
<evidence type="ECO:0000256" key="2">
    <source>
        <dbReference type="ARBA" id="ARBA00022723"/>
    </source>
</evidence>
<dbReference type="NCBIfam" id="TIGR00221">
    <property type="entry name" value="nagA"/>
    <property type="match status" value="1"/>
</dbReference>
<feature type="domain" description="Amidohydrolase-related" evidence="6">
    <location>
        <begin position="54"/>
        <end position="383"/>
    </location>
</feature>
<evidence type="ECO:0000313" key="8">
    <source>
        <dbReference type="Proteomes" id="UP001244552"/>
    </source>
</evidence>
<dbReference type="InterPro" id="IPR011059">
    <property type="entry name" value="Metal-dep_hydrolase_composite"/>
</dbReference>
<dbReference type="EC" id="3.5.1.25" evidence="7"/>
<dbReference type="PIRSF" id="PIRSF038994">
    <property type="entry name" value="NagA"/>
    <property type="match status" value="1"/>
</dbReference>
<keyword evidence="2" id="KW-0479">Metal-binding</keyword>
<dbReference type="PANTHER" id="PTHR11113">
    <property type="entry name" value="N-ACETYLGLUCOSAMINE-6-PHOSPHATE DEACETYLASE"/>
    <property type="match status" value="1"/>
</dbReference>
<comment type="similarity">
    <text evidence="1 5">Belongs to the metallo-dependent hydrolases superfamily. NagA family.</text>
</comment>
<name>A0ABU0MNL4_9PROT</name>
<comment type="caution">
    <text evidence="7">The sequence shown here is derived from an EMBL/GenBank/DDBJ whole genome shotgun (WGS) entry which is preliminary data.</text>
</comment>
<dbReference type="Proteomes" id="UP001244552">
    <property type="component" value="Unassembled WGS sequence"/>
</dbReference>
<dbReference type="InterPro" id="IPR032466">
    <property type="entry name" value="Metal_Hydrolase"/>
</dbReference>
<protein>
    <submittedName>
        <fullName evidence="7">N-acetylglucosamine-6-phosphate deacetylase</fullName>
        <ecNumber evidence="7">3.5.1.25</ecNumber>
    </submittedName>
</protein>
<dbReference type="Gene3D" id="3.20.20.140">
    <property type="entry name" value="Metal-dependent hydrolases"/>
    <property type="match status" value="1"/>
</dbReference>
<keyword evidence="3 5" id="KW-0378">Hydrolase</keyword>
<evidence type="ECO:0000256" key="3">
    <source>
        <dbReference type="ARBA" id="ARBA00022801"/>
    </source>
</evidence>
<evidence type="ECO:0000256" key="5">
    <source>
        <dbReference type="PIRNR" id="PIRNR038994"/>
    </source>
</evidence>
<dbReference type="SUPFAM" id="SSF51338">
    <property type="entry name" value="Composite domain of metallo-dependent hydrolases"/>
    <property type="match status" value="1"/>
</dbReference>
<sequence length="389" mass="40687">MRQLLTGARIFTGETILDGRGLLVEDGRIADIVAPGRIPPAVERTVALEAGDLLAPGFLDVQVNGGGGVLFNERPTAEAALAIAAAHRRFGTTGLLPTIITDTPDCHRAAAEAAVNAVAQPGGGVLGIHFEGPFISPQRVGAHDPRFVRAPDAADLEFLCGLPARLAGGRVLLTLAPECVEDAAMSRLLAAGIILSVGHTMAAAERVAEAFDLGVRGVTHLYNAMPGIANRQPGPAGAALADGRPWCGLIADGHHVHPMMMRAALAARPRGRMMLVTDAMPPTGTDAASFELNGRTIYRRDGRLVLADGTLAGADLDMAAAVRNAARLIGLPLEECLRMASLYPAEFLGMAGERGRIAPGWRADLVLLRSDLTVRGTWVDGEWRAADGS</sequence>
<gene>
    <name evidence="7" type="ORF">QO018_003628</name>
</gene>
<keyword evidence="8" id="KW-1185">Reference proteome</keyword>
<dbReference type="RefSeq" id="WP_209983868.1">
    <property type="nucleotide sequence ID" value="NZ_JAGINO010000012.1"/>
</dbReference>
<accession>A0ABU0MNL4</accession>
<dbReference type="Gene3D" id="2.30.40.10">
    <property type="entry name" value="Urease, subunit C, domain 1"/>
    <property type="match status" value="1"/>
</dbReference>
<dbReference type="GO" id="GO:0008448">
    <property type="term" value="F:N-acetylglucosamine-6-phosphate deacetylase activity"/>
    <property type="evidence" value="ECO:0007669"/>
    <property type="project" value="UniProtKB-EC"/>
</dbReference>
<dbReference type="InterPro" id="IPR003764">
    <property type="entry name" value="GlcNAc_6-P_deAcase"/>
</dbReference>
<keyword evidence="4 5" id="KW-0119">Carbohydrate metabolism</keyword>
<dbReference type="Pfam" id="PF01979">
    <property type="entry name" value="Amidohydro_1"/>
    <property type="match status" value="1"/>
</dbReference>